<evidence type="ECO:0000256" key="3">
    <source>
        <dbReference type="ARBA" id="ARBA00022840"/>
    </source>
</evidence>
<protein>
    <submittedName>
        <fullName evidence="6">ABC transporter ATP-binding protein</fullName>
    </submittedName>
</protein>
<evidence type="ECO:0000259" key="5">
    <source>
        <dbReference type="PROSITE" id="PS50893"/>
    </source>
</evidence>
<dbReference type="AlphaFoldDB" id="A0A7T0C520"/>
<evidence type="ECO:0000256" key="2">
    <source>
        <dbReference type="ARBA" id="ARBA00022741"/>
    </source>
</evidence>
<dbReference type="InterPro" id="IPR003439">
    <property type="entry name" value="ABC_transporter-like_ATP-bd"/>
</dbReference>
<sequence length="239" mass="26015">MSERASTVATPLLAAEGICKTFKTPRDELHVLQGMELQVARGEMLGIVGASGVGKSTLLHILGGLDRPDAGRILFMGKSIFQQKNGYLENFRNRHVGFVFQMFNLLGDFSALENVMFPALIGGESKSIAQGKAERLLEGMGLKDRMQHKPGELSGGETQRVALARGLINEPDLTLADEPTGNLDAKAGAAFMELIQKLNADLNHTFIFVTHSQKLASQMDRVLQLTDGKLKPLDENITL</sequence>
<dbReference type="GO" id="GO:0005524">
    <property type="term" value="F:ATP binding"/>
    <property type="evidence" value="ECO:0007669"/>
    <property type="project" value="UniProtKB-KW"/>
</dbReference>
<dbReference type="PANTHER" id="PTHR24220">
    <property type="entry name" value="IMPORT ATP-BINDING PROTEIN"/>
    <property type="match status" value="1"/>
</dbReference>
<dbReference type="InterPro" id="IPR015854">
    <property type="entry name" value="ABC_transpr_LolD-like"/>
</dbReference>
<dbReference type="FunFam" id="3.40.50.300:FF:000032">
    <property type="entry name" value="Export ABC transporter ATP-binding protein"/>
    <property type="match status" value="1"/>
</dbReference>
<organism evidence="6 7">
    <name type="scientific">Candidatus Nitrohelix vancouverensis</name>
    <dbReference type="NCBI Taxonomy" id="2705534"/>
    <lineage>
        <taxon>Bacteria</taxon>
        <taxon>Pseudomonadati</taxon>
        <taxon>Nitrospinota/Tectimicrobiota group</taxon>
        <taxon>Nitrospinota</taxon>
        <taxon>Nitrospinia</taxon>
        <taxon>Nitrospinales</taxon>
        <taxon>Nitrospinaceae</taxon>
        <taxon>Candidatus Nitrohelix</taxon>
    </lineage>
</organism>
<gene>
    <name evidence="6" type="ORF">G3M78_15025</name>
</gene>
<dbReference type="GO" id="GO:0005886">
    <property type="term" value="C:plasma membrane"/>
    <property type="evidence" value="ECO:0007669"/>
    <property type="project" value="TreeGrafter"/>
</dbReference>
<dbReference type="Pfam" id="PF00005">
    <property type="entry name" value="ABC_tran"/>
    <property type="match status" value="1"/>
</dbReference>
<comment type="similarity">
    <text evidence="4">Belongs to the ABC transporter superfamily. Macrolide exporter (TC 3.A.1.122) family.</text>
</comment>
<dbReference type="SMART" id="SM00382">
    <property type="entry name" value="AAA"/>
    <property type="match status" value="1"/>
</dbReference>
<proteinExistence type="inferred from homology"/>
<dbReference type="EMBL" id="CP048620">
    <property type="protein sequence ID" value="QPJ66643.1"/>
    <property type="molecule type" value="Genomic_DNA"/>
</dbReference>
<evidence type="ECO:0000256" key="1">
    <source>
        <dbReference type="ARBA" id="ARBA00022448"/>
    </source>
</evidence>
<dbReference type="Gene3D" id="3.40.50.300">
    <property type="entry name" value="P-loop containing nucleotide triphosphate hydrolases"/>
    <property type="match status" value="1"/>
</dbReference>
<accession>A0A7T0C520</accession>
<reference evidence="7" key="1">
    <citation type="submission" date="2020-02" db="EMBL/GenBank/DDBJ databases">
        <title>Genomic and physiological characterization of two novel Nitrospinaceae genera.</title>
        <authorList>
            <person name="Mueller A.J."/>
            <person name="Jung M.-Y."/>
            <person name="Strachan C.R."/>
            <person name="Herbold C.W."/>
            <person name="Kirkegaard R.H."/>
            <person name="Daims H."/>
        </authorList>
    </citation>
    <scope>NUCLEOTIDE SEQUENCE [LARGE SCALE GENOMIC DNA]</scope>
</reference>
<dbReference type="GO" id="GO:0098796">
    <property type="term" value="C:membrane protein complex"/>
    <property type="evidence" value="ECO:0007669"/>
    <property type="project" value="UniProtKB-ARBA"/>
</dbReference>
<dbReference type="CDD" id="cd03255">
    <property type="entry name" value="ABC_MJ0796_LolCDE_FtsE"/>
    <property type="match status" value="1"/>
</dbReference>
<name>A0A7T0C520_9BACT</name>
<evidence type="ECO:0000313" key="7">
    <source>
        <dbReference type="Proteomes" id="UP000594464"/>
    </source>
</evidence>
<dbReference type="KEGG" id="nva:G3M78_15025"/>
<feature type="domain" description="ABC transporter" evidence="5">
    <location>
        <begin position="13"/>
        <end position="239"/>
    </location>
</feature>
<dbReference type="InterPro" id="IPR017911">
    <property type="entry name" value="MacB-like_ATP-bd"/>
</dbReference>
<dbReference type="GO" id="GO:0022857">
    <property type="term" value="F:transmembrane transporter activity"/>
    <property type="evidence" value="ECO:0007669"/>
    <property type="project" value="UniProtKB-ARBA"/>
</dbReference>
<dbReference type="SUPFAM" id="SSF52540">
    <property type="entry name" value="P-loop containing nucleoside triphosphate hydrolases"/>
    <property type="match status" value="1"/>
</dbReference>
<keyword evidence="1" id="KW-0813">Transport</keyword>
<dbReference type="Proteomes" id="UP000594464">
    <property type="component" value="Chromosome"/>
</dbReference>
<dbReference type="GO" id="GO:0016887">
    <property type="term" value="F:ATP hydrolysis activity"/>
    <property type="evidence" value="ECO:0007669"/>
    <property type="project" value="InterPro"/>
</dbReference>
<keyword evidence="2" id="KW-0547">Nucleotide-binding</keyword>
<evidence type="ECO:0000256" key="4">
    <source>
        <dbReference type="ARBA" id="ARBA00038388"/>
    </source>
</evidence>
<dbReference type="PROSITE" id="PS50893">
    <property type="entry name" value="ABC_TRANSPORTER_2"/>
    <property type="match status" value="1"/>
</dbReference>
<dbReference type="InterPro" id="IPR027417">
    <property type="entry name" value="P-loop_NTPase"/>
</dbReference>
<dbReference type="InterPro" id="IPR003593">
    <property type="entry name" value="AAA+_ATPase"/>
</dbReference>
<keyword evidence="3 6" id="KW-0067">ATP-binding</keyword>
<evidence type="ECO:0000313" key="6">
    <source>
        <dbReference type="EMBL" id="QPJ66643.1"/>
    </source>
</evidence>
<dbReference type="PANTHER" id="PTHR24220:SF689">
    <property type="entry name" value="LIPOPROTEIN-RELEASING SYSTEM ATP-BINDING PROTEIN LOLD"/>
    <property type="match status" value="1"/>
</dbReference>